<evidence type="ECO:0000313" key="2">
    <source>
        <dbReference type="Proteomes" id="UP000499080"/>
    </source>
</evidence>
<comment type="caution">
    <text evidence="1">The sequence shown here is derived from an EMBL/GenBank/DDBJ whole genome shotgun (WGS) entry which is preliminary data.</text>
</comment>
<sequence>MSVVFRWRRGGELLEDGGGGKLLVLLRLFTKGYGLRLEVIGPRGWKGVVVAGARDLGGLLLLGDVKRDGLPEEITLPLSLHSPPQEEVSIFHMVHLKCRMTHTLDSL</sequence>
<keyword evidence="2" id="KW-1185">Reference proteome</keyword>
<dbReference type="AlphaFoldDB" id="A0A4Y2L2X4"/>
<gene>
    <name evidence="1" type="ORF">AVEN_141858_1</name>
</gene>
<protein>
    <submittedName>
        <fullName evidence="1">Uncharacterized protein</fullName>
    </submittedName>
</protein>
<dbReference type="Proteomes" id="UP000499080">
    <property type="component" value="Unassembled WGS sequence"/>
</dbReference>
<reference evidence="1 2" key="1">
    <citation type="journal article" date="2019" name="Sci. Rep.">
        <title>Orb-weaving spider Araneus ventricosus genome elucidates the spidroin gene catalogue.</title>
        <authorList>
            <person name="Kono N."/>
            <person name="Nakamura H."/>
            <person name="Ohtoshi R."/>
            <person name="Moran D.A.P."/>
            <person name="Shinohara A."/>
            <person name="Yoshida Y."/>
            <person name="Fujiwara M."/>
            <person name="Mori M."/>
            <person name="Tomita M."/>
            <person name="Arakawa K."/>
        </authorList>
    </citation>
    <scope>NUCLEOTIDE SEQUENCE [LARGE SCALE GENOMIC DNA]</scope>
</reference>
<evidence type="ECO:0000313" key="1">
    <source>
        <dbReference type="EMBL" id="GBN08769.1"/>
    </source>
</evidence>
<proteinExistence type="predicted"/>
<accession>A0A4Y2L2X4</accession>
<dbReference type="EMBL" id="BGPR01005291">
    <property type="protein sequence ID" value="GBN08769.1"/>
    <property type="molecule type" value="Genomic_DNA"/>
</dbReference>
<name>A0A4Y2L2X4_ARAVE</name>
<organism evidence="1 2">
    <name type="scientific">Araneus ventricosus</name>
    <name type="common">Orbweaver spider</name>
    <name type="synonym">Epeira ventricosa</name>
    <dbReference type="NCBI Taxonomy" id="182803"/>
    <lineage>
        <taxon>Eukaryota</taxon>
        <taxon>Metazoa</taxon>
        <taxon>Ecdysozoa</taxon>
        <taxon>Arthropoda</taxon>
        <taxon>Chelicerata</taxon>
        <taxon>Arachnida</taxon>
        <taxon>Araneae</taxon>
        <taxon>Araneomorphae</taxon>
        <taxon>Entelegynae</taxon>
        <taxon>Araneoidea</taxon>
        <taxon>Araneidae</taxon>
        <taxon>Araneus</taxon>
    </lineage>
</organism>